<reference evidence="1" key="2">
    <citation type="journal article" date="2022" name="Microbiol. Resour. Announc.">
        <title>Metagenome Sequencing to Explore Phylogenomics of Terrestrial Cyanobacteria.</title>
        <authorList>
            <person name="Ward R.D."/>
            <person name="Stajich J.E."/>
            <person name="Johansen J.R."/>
            <person name="Huntemann M."/>
            <person name="Clum A."/>
            <person name="Foster B."/>
            <person name="Foster B."/>
            <person name="Roux S."/>
            <person name="Palaniappan K."/>
            <person name="Varghese N."/>
            <person name="Mukherjee S."/>
            <person name="Reddy T.B.K."/>
            <person name="Daum C."/>
            <person name="Copeland A."/>
            <person name="Chen I.A."/>
            <person name="Ivanova N.N."/>
            <person name="Kyrpides N.C."/>
            <person name="Shapiro N."/>
            <person name="Eloe-Fadrosh E.A."/>
            <person name="Pietrasiak N."/>
        </authorList>
    </citation>
    <scope>NUCLEOTIDE SEQUENCE</scope>
    <source>
        <strain evidence="1">JT2-VF2</strain>
    </source>
</reference>
<evidence type="ECO:0000313" key="2">
    <source>
        <dbReference type="Proteomes" id="UP000715781"/>
    </source>
</evidence>
<comment type="caution">
    <text evidence="1">The sequence shown here is derived from an EMBL/GenBank/DDBJ whole genome shotgun (WGS) entry which is preliminary data.</text>
</comment>
<evidence type="ECO:0000313" key="1">
    <source>
        <dbReference type="EMBL" id="MBW4566236.1"/>
    </source>
</evidence>
<organism evidence="1 2">
    <name type="scientific">Mojavia pulchra JT2-VF2</name>
    <dbReference type="NCBI Taxonomy" id="287848"/>
    <lineage>
        <taxon>Bacteria</taxon>
        <taxon>Bacillati</taxon>
        <taxon>Cyanobacteriota</taxon>
        <taxon>Cyanophyceae</taxon>
        <taxon>Nostocales</taxon>
        <taxon>Nostocaceae</taxon>
    </lineage>
</organism>
<reference evidence="1" key="1">
    <citation type="submission" date="2021-05" db="EMBL/GenBank/DDBJ databases">
        <authorList>
            <person name="Pietrasiak N."/>
            <person name="Ward R."/>
            <person name="Stajich J.E."/>
            <person name="Kurbessoian T."/>
        </authorList>
    </citation>
    <scope>NUCLEOTIDE SEQUENCE</scope>
    <source>
        <strain evidence="1">JT2-VF2</strain>
    </source>
</reference>
<sequence>MAITVFSQRFKRELDIEQILSLRGHDCRLDINSRIKNLSNEEKGEIYNDVICPICRSQGGKIVLASTSKQAHFRFDTHNYFCDYNNSKDNKSQKGKLVDFGSERSHETKIIRELVAKGIEQKIISQHLISEMRKYFYDTKIHNQHKMDVSVDALKWWIKLKSLKRLSLTTIHHIKFNPIYAQLPNFNWKLAAESLFIQENINLIEIANNCDWEITQKIYDKTIRTIQNTQGSIVFDVTKLQIPYQNTITLAQFIANNLSIKDSKKGNYLISSDIVLAFSALLLYIVDWDIKAAILKLIKLVESPAPTDINSGNVIGLNPFYDFEVWAIIAKVREVSNSSTNGFDYKAHIEAIETRLKNEYELWKSLHK</sequence>
<gene>
    <name evidence="1" type="ORF">KME32_35250</name>
</gene>
<dbReference type="EMBL" id="JAHHHN010000068">
    <property type="protein sequence ID" value="MBW4566236.1"/>
    <property type="molecule type" value="Genomic_DNA"/>
</dbReference>
<dbReference type="Proteomes" id="UP000715781">
    <property type="component" value="Unassembled WGS sequence"/>
</dbReference>
<dbReference type="AlphaFoldDB" id="A0A951UKN0"/>
<name>A0A951UKN0_9NOST</name>
<accession>A0A951UKN0</accession>
<protein>
    <submittedName>
        <fullName evidence="1">Uncharacterized protein</fullName>
    </submittedName>
</protein>
<proteinExistence type="predicted"/>